<reference evidence="2 3" key="1">
    <citation type="submission" date="2024-04" db="EMBL/GenBank/DDBJ databases">
        <authorList>
            <person name="Waldvogel A.-M."/>
            <person name="Schoenle A."/>
        </authorList>
    </citation>
    <scope>NUCLEOTIDE SEQUENCE [LARGE SCALE GENOMIC DNA]</scope>
</reference>
<gene>
    <name evidence="2" type="ORF">KC01_LOCUS22479</name>
</gene>
<organism evidence="2 3">
    <name type="scientific">Knipowitschia caucasica</name>
    <name type="common">Caucasian dwarf goby</name>
    <name type="synonym">Pomatoschistus caucasicus</name>
    <dbReference type="NCBI Taxonomy" id="637954"/>
    <lineage>
        <taxon>Eukaryota</taxon>
        <taxon>Metazoa</taxon>
        <taxon>Chordata</taxon>
        <taxon>Craniata</taxon>
        <taxon>Vertebrata</taxon>
        <taxon>Euteleostomi</taxon>
        <taxon>Actinopterygii</taxon>
        <taxon>Neopterygii</taxon>
        <taxon>Teleostei</taxon>
        <taxon>Neoteleostei</taxon>
        <taxon>Acanthomorphata</taxon>
        <taxon>Gobiaria</taxon>
        <taxon>Gobiiformes</taxon>
        <taxon>Gobioidei</taxon>
        <taxon>Gobiidae</taxon>
        <taxon>Gobiinae</taxon>
        <taxon>Knipowitschia</taxon>
    </lineage>
</organism>
<dbReference type="EMBL" id="OZ035824">
    <property type="protein sequence ID" value="CAL1593361.1"/>
    <property type="molecule type" value="Genomic_DNA"/>
</dbReference>
<keyword evidence="3" id="KW-1185">Reference proteome</keyword>
<evidence type="ECO:0000256" key="1">
    <source>
        <dbReference type="SAM" id="MobiDB-lite"/>
    </source>
</evidence>
<name>A0AAV2KWE7_KNICA</name>
<evidence type="ECO:0000313" key="3">
    <source>
        <dbReference type="Proteomes" id="UP001497482"/>
    </source>
</evidence>
<protein>
    <submittedName>
        <fullName evidence="2">Uncharacterized protein</fullName>
    </submittedName>
</protein>
<proteinExistence type="predicted"/>
<evidence type="ECO:0000313" key="2">
    <source>
        <dbReference type="EMBL" id="CAL1593361.1"/>
    </source>
</evidence>
<sequence length="147" mass="15403">MKTDEETAGVQFSDPCVVLNAAVTVAPHVVLCLHLQADVVFLVSTYAAGSGQLLVTDVDSSIAAHLTQTPRPSNYSAISHSSAALNAYPCLPARALLALGSDINGDKSSSAGSHTHESSRSRASNTREIKSEEKLSPGTVSDRWRGV</sequence>
<dbReference type="AlphaFoldDB" id="A0AAV2KWE7"/>
<dbReference type="Proteomes" id="UP001497482">
    <property type="component" value="Chromosome 2"/>
</dbReference>
<accession>A0AAV2KWE7</accession>
<feature type="region of interest" description="Disordered" evidence="1">
    <location>
        <begin position="106"/>
        <end position="147"/>
    </location>
</feature>
<feature type="compositionally biased region" description="Basic and acidic residues" evidence="1">
    <location>
        <begin position="114"/>
        <end position="135"/>
    </location>
</feature>